<comment type="caution">
    <text evidence="3">The sequence shown here is derived from an EMBL/GenBank/DDBJ whole genome shotgun (WGS) entry which is preliminary data.</text>
</comment>
<evidence type="ECO:0000256" key="2">
    <source>
        <dbReference type="SAM" id="Phobius"/>
    </source>
</evidence>
<evidence type="ECO:0000256" key="1">
    <source>
        <dbReference type="SAM" id="MobiDB-lite"/>
    </source>
</evidence>
<dbReference type="EMBL" id="LAVV01006697">
    <property type="protein sequence ID" value="KNZ58722.1"/>
    <property type="molecule type" value="Genomic_DNA"/>
</dbReference>
<dbReference type="AlphaFoldDB" id="A0A0L6VDR0"/>
<keyword evidence="2" id="KW-0812">Transmembrane</keyword>
<name>A0A0L6VDR0_9BASI</name>
<evidence type="ECO:0000313" key="4">
    <source>
        <dbReference type="Proteomes" id="UP000037035"/>
    </source>
</evidence>
<organism evidence="3 4">
    <name type="scientific">Puccinia sorghi</name>
    <dbReference type="NCBI Taxonomy" id="27349"/>
    <lineage>
        <taxon>Eukaryota</taxon>
        <taxon>Fungi</taxon>
        <taxon>Dikarya</taxon>
        <taxon>Basidiomycota</taxon>
        <taxon>Pucciniomycotina</taxon>
        <taxon>Pucciniomycetes</taxon>
        <taxon>Pucciniales</taxon>
        <taxon>Pucciniaceae</taxon>
        <taxon>Puccinia</taxon>
    </lineage>
</organism>
<keyword evidence="4" id="KW-1185">Reference proteome</keyword>
<dbReference type="Proteomes" id="UP000037035">
    <property type="component" value="Unassembled WGS sequence"/>
</dbReference>
<reference evidence="3 4" key="1">
    <citation type="submission" date="2015-08" db="EMBL/GenBank/DDBJ databases">
        <title>Next Generation Sequencing and Analysis of the Genome of Puccinia sorghi L Schw, the Causal Agent of Maize Common Rust.</title>
        <authorList>
            <person name="Rochi L."/>
            <person name="Burguener G."/>
            <person name="Darino M."/>
            <person name="Turjanski A."/>
            <person name="Kreff E."/>
            <person name="Dieguez M.J."/>
            <person name="Sacco F."/>
        </authorList>
    </citation>
    <scope>NUCLEOTIDE SEQUENCE [LARGE SCALE GENOMIC DNA]</scope>
    <source>
        <strain evidence="3 4">RO10H11247</strain>
    </source>
</reference>
<accession>A0A0L6VDR0</accession>
<feature type="region of interest" description="Disordered" evidence="1">
    <location>
        <begin position="567"/>
        <end position="589"/>
    </location>
</feature>
<gene>
    <name evidence="3" type="ORF">VP01_1874g4</name>
</gene>
<dbReference type="VEuPathDB" id="FungiDB:VP01_1874g4"/>
<proteinExistence type="predicted"/>
<evidence type="ECO:0000313" key="3">
    <source>
        <dbReference type="EMBL" id="KNZ58722.1"/>
    </source>
</evidence>
<dbReference type="OrthoDB" id="3025757at2759"/>
<feature type="transmembrane region" description="Helical" evidence="2">
    <location>
        <begin position="472"/>
        <end position="496"/>
    </location>
</feature>
<sequence length="589" mass="66790">MMLNLFCFESTLRTYRDCLEPNAGSSKMDEINATILKTTIESIPMLTEEKFSSWRTRITALFTLGGLTDQMINGEPPLDETENTILCAIIIAKISPATHSNIVTSSNEDNAIDLWKAIMKLFISSEPSNRAQVWNHWLRRFGAITKMEDVGIKMEKEYIITYNLLKRLPASLDIIKQSITHSNNGEDIMPETLLDHLEIHQNELKLSASTSKLEAITMYTEKEKRCSLGKHNTRADHPAECCWFDANKANTPWLKRQESNVSSFSSFSSIYPFTFVLNSGLSSHMVSDKKIFISLDEIEGGLINTSCGSNSLEIKGKGDIIITTSRFRRRTYTSPWAMSAKVEFETSSASRSSHQQSVKHVLYLKSLKLATNTGPRGRLNPLKKSTWISLVPYQQCRIKVTNTFSLLWMQTLDFRDSLRQGDGIYQLESGRILEVIYTCLLTLNHIPMHHSNKSPYEIFKGHSIPIELFRPASWLCLVLARSWLCLVLACLLFLVFSGLTSLTKKKLDPQGNTGKLIGFNAELKSYKILMDDLKLVNSKKFDSLDFKTPSSPLIYHDKLIIKDKIEKPVPLQKQENQNEQGDPRGVRNG</sequence>
<protein>
    <submittedName>
        <fullName evidence="3">Uncharacterized protein</fullName>
    </submittedName>
</protein>
<keyword evidence="2" id="KW-1133">Transmembrane helix</keyword>
<keyword evidence="2" id="KW-0472">Membrane</keyword>